<comment type="subcellular location">
    <subcellularLocation>
        <location evidence="1">Membrane</location>
        <topology evidence="1">Single-pass membrane protein</topology>
    </subcellularLocation>
</comment>
<protein>
    <submittedName>
        <fullName evidence="7">Prepilin-type N-terminal cleavage/methylation domain-containing protein</fullName>
    </submittedName>
</protein>
<keyword evidence="3 6" id="KW-0812">Transmembrane</keyword>
<dbReference type="AlphaFoldDB" id="A0AAW8J5N0"/>
<evidence type="ECO:0000256" key="4">
    <source>
        <dbReference type="ARBA" id="ARBA00022989"/>
    </source>
</evidence>
<gene>
    <name evidence="7" type="ORF">RFH47_06565</name>
</gene>
<evidence type="ECO:0000313" key="7">
    <source>
        <dbReference type="EMBL" id="MDQ8935386.1"/>
    </source>
</evidence>
<evidence type="ECO:0000256" key="1">
    <source>
        <dbReference type="ARBA" id="ARBA00004167"/>
    </source>
</evidence>
<dbReference type="RefSeq" id="WP_308981225.1">
    <property type="nucleotide sequence ID" value="NZ_JAVIDL010000009.1"/>
</dbReference>
<dbReference type="NCBIfam" id="TIGR02532">
    <property type="entry name" value="IV_pilin_GFxxxE"/>
    <property type="match status" value="1"/>
</dbReference>
<reference evidence="7" key="1">
    <citation type="submission" date="2023-08" db="EMBL/GenBank/DDBJ databases">
        <title>Emergence of clinically-relevant ST2 carbapenem-resistant Acinetobacter baumannii strains in hospital sewages in Zhejiang, East of China.</title>
        <authorList>
            <person name="Kaichao C."/>
            <person name="Zhang R."/>
        </authorList>
    </citation>
    <scope>NUCLEOTIDE SEQUENCE</scope>
    <source>
        <strain evidence="7">M-RB-37</strain>
    </source>
</reference>
<organism evidence="7 8">
    <name type="scientific">Acinetobacter rudis</name>
    <dbReference type="NCBI Taxonomy" id="632955"/>
    <lineage>
        <taxon>Bacteria</taxon>
        <taxon>Pseudomonadati</taxon>
        <taxon>Pseudomonadota</taxon>
        <taxon>Gammaproteobacteria</taxon>
        <taxon>Moraxellales</taxon>
        <taxon>Moraxellaceae</taxon>
        <taxon>Acinetobacter</taxon>
    </lineage>
</organism>
<accession>A0AAW8J5N0</accession>
<dbReference type="InterPro" id="IPR045584">
    <property type="entry name" value="Pilin-like"/>
</dbReference>
<dbReference type="InterPro" id="IPR012902">
    <property type="entry name" value="N_methyl_site"/>
</dbReference>
<evidence type="ECO:0000256" key="3">
    <source>
        <dbReference type="ARBA" id="ARBA00022692"/>
    </source>
</evidence>
<proteinExistence type="predicted"/>
<evidence type="ECO:0000256" key="5">
    <source>
        <dbReference type="ARBA" id="ARBA00023136"/>
    </source>
</evidence>
<dbReference type="PRINTS" id="PR00885">
    <property type="entry name" value="BCTERIALGSPH"/>
</dbReference>
<keyword evidence="5 6" id="KW-0472">Membrane</keyword>
<dbReference type="SUPFAM" id="SSF54523">
    <property type="entry name" value="Pili subunits"/>
    <property type="match status" value="1"/>
</dbReference>
<dbReference type="GO" id="GO:0015627">
    <property type="term" value="C:type II protein secretion system complex"/>
    <property type="evidence" value="ECO:0007669"/>
    <property type="project" value="InterPro"/>
</dbReference>
<dbReference type="Pfam" id="PF07963">
    <property type="entry name" value="N_methyl"/>
    <property type="match status" value="1"/>
</dbReference>
<evidence type="ECO:0000256" key="6">
    <source>
        <dbReference type="SAM" id="Phobius"/>
    </source>
</evidence>
<evidence type="ECO:0000313" key="8">
    <source>
        <dbReference type="Proteomes" id="UP001243844"/>
    </source>
</evidence>
<sequence>MDHLNKQQTGFTLVEVMVVIVIMGILMSLVMLNIEGMDMRKAMQQRELLILDLKKINREANDQASVYALSIQPETDVHPFQYRVMTYYKPQVAAELPTMSVTQQNPWQELKQFPVRELPAKVSFRVISQEQNYAQANNTDLLGEHSPQLIWFGNGEAKPVQIQMYYSNKEIGAPILIDYLGKVDATP</sequence>
<keyword evidence="2" id="KW-0488">Methylation</keyword>
<feature type="transmembrane region" description="Helical" evidence="6">
    <location>
        <begin position="12"/>
        <end position="34"/>
    </location>
</feature>
<dbReference type="InterPro" id="IPR002416">
    <property type="entry name" value="T2SS_protein-GspH"/>
</dbReference>
<comment type="caution">
    <text evidence="7">The sequence shown here is derived from an EMBL/GenBank/DDBJ whole genome shotgun (WGS) entry which is preliminary data.</text>
</comment>
<dbReference type="PROSITE" id="PS00409">
    <property type="entry name" value="PROKAR_NTER_METHYL"/>
    <property type="match status" value="1"/>
</dbReference>
<dbReference type="EMBL" id="JAVIDL010000009">
    <property type="protein sequence ID" value="MDQ8935386.1"/>
    <property type="molecule type" value="Genomic_DNA"/>
</dbReference>
<dbReference type="Proteomes" id="UP001243844">
    <property type="component" value="Unassembled WGS sequence"/>
</dbReference>
<dbReference type="Gene3D" id="3.30.700.10">
    <property type="entry name" value="Glycoprotein, Type 4 Pilin"/>
    <property type="match status" value="1"/>
</dbReference>
<evidence type="ECO:0000256" key="2">
    <source>
        <dbReference type="ARBA" id="ARBA00022481"/>
    </source>
</evidence>
<keyword evidence="4 6" id="KW-1133">Transmembrane helix</keyword>
<dbReference type="GO" id="GO:0016020">
    <property type="term" value="C:membrane"/>
    <property type="evidence" value="ECO:0007669"/>
    <property type="project" value="UniProtKB-SubCell"/>
</dbReference>
<dbReference type="GO" id="GO:0015628">
    <property type="term" value="P:protein secretion by the type II secretion system"/>
    <property type="evidence" value="ECO:0007669"/>
    <property type="project" value="InterPro"/>
</dbReference>
<name>A0AAW8J5N0_9GAMM</name>